<protein>
    <submittedName>
        <fullName evidence="1">Uncharacterized protein</fullName>
    </submittedName>
</protein>
<dbReference type="Proteomes" id="UP000298663">
    <property type="component" value="Unassembled WGS sequence"/>
</dbReference>
<name>A0A4V5ZYF1_STECR</name>
<organism evidence="1 2">
    <name type="scientific">Steinernema carpocapsae</name>
    <name type="common">Entomopathogenic nematode</name>
    <dbReference type="NCBI Taxonomy" id="34508"/>
    <lineage>
        <taxon>Eukaryota</taxon>
        <taxon>Metazoa</taxon>
        <taxon>Ecdysozoa</taxon>
        <taxon>Nematoda</taxon>
        <taxon>Chromadorea</taxon>
        <taxon>Rhabditida</taxon>
        <taxon>Tylenchina</taxon>
        <taxon>Panagrolaimomorpha</taxon>
        <taxon>Strongyloidoidea</taxon>
        <taxon>Steinernematidae</taxon>
        <taxon>Steinernema</taxon>
    </lineage>
</organism>
<reference evidence="1 2" key="1">
    <citation type="journal article" date="2015" name="Genome Biol.">
        <title>Comparative genomics of Steinernema reveals deeply conserved gene regulatory networks.</title>
        <authorList>
            <person name="Dillman A.R."/>
            <person name="Macchietto M."/>
            <person name="Porter C.F."/>
            <person name="Rogers A."/>
            <person name="Williams B."/>
            <person name="Antoshechkin I."/>
            <person name="Lee M.M."/>
            <person name="Goodwin Z."/>
            <person name="Lu X."/>
            <person name="Lewis E.E."/>
            <person name="Goodrich-Blair H."/>
            <person name="Stock S.P."/>
            <person name="Adams B.J."/>
            <person name="Sternberg P.W."/>
            <person name="Mortazavi A."/>
        </authorList>
    </citation>
    <scope>NUCLEOTIDE SEQUENCE [LARGE SCALE GENOMIC DNA]</scope>
    <source>
        <strain evidence="1 2">ALL</strain>
    </source>
</reference>
<keyword evidence="2" id="KW-1185">Reference proteome</keyword>
<dbReference type="EMBL" id="AZBU02000010">
    <property type="protein sequence ID" value="TKR62535.1"/>
    <property type="molecule type" value="Genomic_DNA"/>
</dbReference>
<accession>A0A4V5ZYF1</accession>
<proteinExistence type="predicted"/>
<gene>
    <name evidence="1" type="ORF">L596_026474</name>
</gene>
<sequence>MESTPIIFLETVFRRNTFVLNPDDFSGNVASGIEIVQNNFVNLFIEVLIEDDLEHFSYYIAPHGMLKGVLSDLTLEQVLSKPHLFGVYNIRLCTYEELKEMKQGSWQDPGFLRLVALSAHFPNVAFHTEVDGLGLQFYERLLAHGLRSVTDIEGCPSQDYTYVDILKKVQSSDYFQSVSLLEDFVDQDLDKIMDLFLTSKAIYLSLFTAELRASSIISILKHWETFQGTLGCQGKRSMPDGNYETIEKLTPKLKQKCHVRKYNLNGNSEETVYEFRVTKNSKRGMLFKKFECPFVCEVHFVDFGEDDQVAVKEKKKRMVLKKHVQRLYKQLTQIWKRR</sequence>
<evidence type="ECO:0000313" key="1">
    <source>
        <dbReference type="EMBL" id="TKR62535.1"/>
    </source>
</evidence>
<evidence type="ECO:0000313" key="2">
    <source>
        <dbReference type="Proteomes" id="UP000298663"/>
    </source>
</evidence>
<dbReference type="AlphaFoldDB" id="A0A4V5ZYF1"/>
<comment type="caution">
    <text evidence="1">The sequence shown here is derived from an EMBL/GenBank/DDBJ whole genome shotgun (WGS) entry which is preliminary data.</text>
</comment>
<reference evidence="1 2" key="2">
    <citation type="journal article" date="2019" name="G3 (Bethesda)">
        <title>Hybrid Assembly of the Genome of the Entomopathogenic Nematode Steinernema carpocapsae Identifies the X-Chromosome.</title>
        <authorList>
            <person name="Serra L."/>
            <person name="Macchietto M."/>
            <person name="Macias-Munoz A."/>
            <person name="McGill C.J."/>
            <person name="Rodriguez I.M."/>
            <person name="Rodriguez B."/>
            <person name="Murad R."/>
            <person name="Mortazavi A."/>
        </authorList>
    </citation>
    <scope>NUCLEOTIDE SEQUENCE [LARGE SCALE GENOMIC DNA]</scope>
    <source>
        <strain evidence="1 2">ALL</strain>
    </source>
</reference>